<feature type="coiled-coil region" evidence="1">
    <location>
        <begin position="23"/>
        <end position="50"/>
    </location>
</feature>
<gene>
    <name evidence="2" type="ORF">Dace_1223</name>
</gene>
<reference evidence="2" key="2">
    <citation type="submission" date="2006-05" db="EMBL/GenBank/DDBJ databases">
        <title>Sequencing of the draft genome and assembly of Desulfuromonas acetoxidans DSM 684.</title>
        <authorList>
            <consortium name="US DOE Joint Genome Institute (JGI-PGF)"/>
            <person name="Copeland A."/>
            <person name="Lucas S."/>
            <person name="Lapidus A."/>
            <person name="Barry K."/>
            <person name="Detter J.C."/>
            <person name="Glavina del Rio T."/>
            <person name="Hammon N."/>
            <person name="Israni S."/>
            <person name="Dalin E."/>
            <person name="Tice H."/>
            <person name="Bruce D."/>
            <person name="Pitluck S."/>
            <person name="Richardson P."/>
        </authorList>
    </citation>
    <scope>NUCLEOTIDE SEQUENCE [LARGE SCALE GENOMIC DNA]</scope>
    <source>
        <strain evidence="2">DSM 684</strain>
    </source>
</reference>
<protein>
    <submittedName>
        <fullName evidence="2">Uncharacterized protein</fullName>
    </submittedName>
</protein>
<name>Q1JYF2_DESA6</name>
<evidence type="ECO:0000313" key="3">
    <source>
        <dbReference type="Proteomes" id="UP000005695"/>
    </source>
</evidence>
<keyword evidence="3" id="KW-1185">Reference proteome</keyword>
<sequence>MSISERYRDLVDEVDVMIKSFHSDEVTREAKRALQVLNQARNTLADLAEDVGEIPRMKIESQLSPVLLDAHNLLDRGRLLLEEQQLAAAHKVWDIQKKLYRLLNDL</sequence>
<dbReference type="Proteomes" id="UP000005695">
    <property type="component" value="Unassembled WGS sequence"/>
</dbReference>
<comment type="caution">
    <text evidence="2">The sequence shown here is derived from an EMBL/GenBank/DDBJ whole genome shotgun (WGS) entry which is preliminary data.</text>
</comment>
<evidence type="ECO:0000313" key="2">
    <source>
        <dbReference type="EMBL" id="EAT15254.1"/>
    </source>
</evidence>
<evidence type="ECO:0000256" key="1">
    <source>
        <dbReference type="SAM" id="Coils"/>
    </source>
</evidence>
<dbReference type="RefSeq" id="WP_006001196.1">
    <property type="nucleotide sequence ID" value="NZ_AAEW02000012.1"/>
</dbReference>
<proteinExistence type="predicted"/>
<organism evidence="2 3">
    <name type="scientific">Desulfuromonas acetoxidans (strain DSM 684 / 11070)</name>
    <dbReference type="NCBI Taxonomy" id="281689"/>
    <lineage>
        <taxon>Bacteria</taxon>
        <taxon>Pseudomonadati</taxon>
        <taxon>Thermodesulfobacteriota</taxon>
        <taxon>Desulfuromonadia</taxon>
        <taxon>Desulfuromonadales</taxon>
        <taxon>Desulfuromonadaceae</taxon>
        <taxon>Desulfuromonas</taxon>
    </lineage>
</organism>
<dbReference type="AlphaFoldDB" id="Q1JYF2"/>
<reference evidence="2" key="1">
    <citation type="submission" date="2006-05" db="EMBL/GenBank/DDBJ databases">
        <title>Annotation of the draft genome assembly of Desulfuromonas acetoxidans DSM 684.</title>
        <authorList>
            <consortium name="US DOE Joint Genome Institute (JGI-ORNL)"/>
            <person name="Larimer F."/>
            <person name="Land M."/>
            <person name="Hauser L."/>
        </authorList>
    </citation>
    <scope>NUCLEOTIDE SEQUENCE [LARGE SCALE GENOMIC DNA]</scope>
    <source>
        <strain evidence="2">DSM 684</strain>
    </source>
</reference>
<accession>Q1JYF2</accession>
<keyword evidence="1" id="KW-0175">Coiled coil</keyword>
<dbReference type="OrthoDB" id="5387633at2"/>
<dbReference type="EMBL" id="AAEW02000012">
    <property type="protein sequence ID" value="EAT15254.1"/>
    <property type="molecule type" value="Genomic_DNA"/>
</dbReference>